<dbReference type="GeneID" id="64766706"/>
<dbReference type="RefSeq" id="YP_010059474.1">
    <property type="nucleotide sequence ID" value="NC_054725.1"/>
</dbReference>
<dbReference type="Proteomes" id="UP000503093">
    <property type="component" value="Segment"/>
</dbReference>
<gene>
    <name evidence="1" type="primary">225</name>
    <name evidence="1" type="ORF">SEA_SKOG_224</name>
</gene>
<reference evidence="1 2" key="1">
    <citation type="submission" date="2020-01" db="EMBL/GenBank/DDBJ databases">
        <authorList>
            <person name="Alvaro L.E."/>
            <person name="Baker K.N."/>
            <person name="Baxter I.S."/>
            <person name="Brown M.R."/>
            <person name="Driscoll K.D."/>
            <person name="Elrubaie J.M."/>
            <person name="Feith S.L."/>
            <person name="Indihar D.F."/>
            <person name="Knoch V.T."/>
            <person name="Koirtyohann K.M."/>
            <person name="Kratz M.A."/>
            <person name="Lear A.H."/>
            <person name="Lindblom K.E."/>
            <person name="Marcus E.R."/>
            <person name="Murphy M.E."/>
            <person name="Sensor R."/>
            <person name="Sherman S.J."/>
            <person name="Swift V.R."/>
            <person name="White K.E."/>
            <person name="Wills S.J."/>
            <person name="Gatt S.M."/>
            <person name="Lohbauer S.A."/>
            <person name="Power T.R."/>
            <person name="Rosales K.A."/>
            <person name="Sisson B.M."/>
            <person name="Isern S."/>
            <person name="Michael S.F."/>
            <person name="Sunnen C.N."/>
            <person name="Garlena R.A."/>
            <person name="Russell D.A."/>
            <person name="Pope W.H."/>
            <person name="Jacobs-Sera D."/>
            <person name="Hatfull G.F."/>
        </authorList>
    </citation>
    <scope>NUCLEOTIDE SEQUENCE [LARGE SCALE GENOMIC DNA]</scope>
</reference>
<dbReference type="EMBL" id="MN908687">
    <property type="protein sequence ID" value="QIG58376.1"/>
    <property type="molecule type" value="Genomic_DNA"/>
</dbReference>
<evidence type="ECO:0000313" key="2">
    <source>
        <dbReference type="Proteomes" id="UP000503093"/>
    </source>
</evidence>
<accession>A0A6G6XK20</accession>
<name>A0A6G6XK20_9CAUD</name>
<proteinExistence type="predicted"/>
<protein>
    <submittedName>
        <fullName evidence="1">Uncharacterized protein</fullName>
    </submittedName>
</protein>
<dbReference type="KEGG" id="vg:64766706"/>
<evidence type="ECO:0000313" key="1">
    <source>
        <dbReference type="EMBL" id="QIG58376.1"/>
    </source>
</evidence>
<organism evidence="1 2">
    <name type="scientific">Gordonia phage Skog</name>
    <dbReference type="NCBI Taxonomy" id="2704033"/>
    <lineage>
        <taxon>Viruses</taxon>
        <taxon>Duplodnaviria</taxon>
        <taxon>Heunggongvirae</taxon>
        <taxon>Uroviricota</taxon>
        <taxon>Caudoviricetes</taxon>
        <taxon>Skogvirus</taxon>
        <taxon>Skogvirus Skog</taxon>
    </lineage>
</organism>
<sequence length="142" mass="16225">MTDEHILGTPKTPDGVEELYEHEKKLATIVLGALQRKYAQYREMSEDIKRRFENEAKGVFAENGLLVTINWDFDVSDDPDDMNLYSVPKVIIEGRTEGIKVGDFDHERQAHEIQHGVFDGKKGVIDPNTGQLREESKKKLIL</sequence>
<keyword evidence="2" id="KW-1185">Reference proteome</keyword>